<dbReference type="EMBL" id="QMBP01000001">
    <property type="protein sequence ID" value="RAZ92483.1"/>
    <property type="molecule type" value="Genomic_DNA"/>
</dbReference>
<dbReference type="Proteomes" id="UP000251558">
    <property type="component" value="Unassembled WGS sequence"/>
</dbReference>
<gene>
    <name evidence="4" type="primary">tssL</name>
    <name evidence="4" type="ORF">DPM33_00845</name>
</gene>
<accession>A0A330HVZ8</accession>
<dbReference type="PANTHER" id="PTHR30329">
    <property type="entry name" value="STATOR ELEMENT OF FLAGELLAR MOTOR COMPLEX"/>
    <property type="match status" value="1"/>
</dbReference>
<dbReference type="Gene3D" id="1.25.40.590">
    <property type="entry name" value="Type IV / VI secretion system, DotU"/>
    <property type="match status" value="1"/>
</dbReference>
<feature type="compositionally biased region" description="Basic and acidic residues" evidence="2">
    <location>
        <begin position="1"/>
        <end position="15"/>
    </location>
</feature>
<reference evidence="5" key="1">
    <citation type="submission" date="2018-06" db="EMBL/GenBank/DDBJ databases">
        <authorList>
            <person name="Helene L.C."/>
            <person name="Dall'Agnol R."/>
            <person name="Delamuta J.R."/>
            <person name="Hungria M."/>
        </authorList>
    </citation>
    <scope>NUCLEOTIDE SEQUENCE [LARGE SCALE GENOMIC DNA]</scope>
    <source>
        <strain evidence="5">AC99b</strain>
    </source>
</reference>
<dbReference type="PANTHER" id="PTHR30329:SF19">
    <property type="entry name" value="OUTER MEMBRANE PROTEIN, OMPA FAMILY"/>
    <property type="match status" value="1"/>
</dbReference>
<dbReference type="SUPFAM" id="SSF103088">
    <property type="entry name" value="OmpA-like"/>
    <property type="match status" value="1"/>
</dbReference>
<dbReference type="InterPro" id="IPR036737">
    <property type="entry name" value="OmpA-like_sf"/>
</dbReference>
<dbReference type="InterPro" id="IPR050330">
    <property type="entry name" value="Bact_OuterMem_StrucFunc"/>
</dbReference>
<proteinExistence type="predicted"/>
<dbReference type="GO" id="GO:0016020">
    <property type="term" value="C:membrane"/>
    <property type="evidence" value="ECO:0007669"/>
    <property type="project" value="UniProtKB-UniRule"/>
</dbReference>
<reference evidence="4 5" key="2">
    <citation type="submission" date="2018-07" db="EMBL/GenBank/DDBJ databases">
        <title>Diversity of Mesorhizobium strains in Brazil.</title>
        <authorList>
            <person name="Helene L.C.F."/>
            <person name="Dall'Agnol R."/>
            <person name="Delamuta J.R.M."/>
            <person name="Hungria M."/>
        </authorList>
    </citation>
    <scope>NUCLEOTIDE SEQUENCE [LARGE SCALE GENOMIC DNA]</scope>
    <source>
        <strain evidence="4 5">AC99b</strain>
    </source>
</reference>
<organism evidence="4 5">
    <name type="scientific">Mesorhizobium hawassense</name>
    <dbReference type="NCBI Taxonomy" id="1209954"/>
    <lineage>
        <taxon>Bacteria</taxon>
        <taxon>Pseudomonadati</taxon>
        <taxon>Pseudomonadota</taxon>
        <taxon>Alphaproteobacteria</taxon>
        <taxon>Hyphomicrobiales</taxon>
        <taxon>Phyllobacteriaceae</taxon>
        <taxon>Mesorhizobium</taxon>
    </lineage>
</organism>
<dbReference type="PROSITE" id="PS51123">
    <property type="entry name" value="OMPA_2"/>
    <property type="match status" value="1"/>
</dbReference>
<dbReference type="InterPro" id="IPR006665">
    <property type="entry name" value="OmpA-like"/>
</dbReference>
<dbReference type="Pfam" id="PF00691">
    <property type="entry name" value="OmpA"/>
    <property type="match status" value="1"/>
</dbReference>
<evidence type="ECO:0000256" key="2">
    <source>
        <dbReference type="SAM" id="MobiDB-lite"/>
    </source>
</evidence>
<sequence>MSSKDDPSKPADKTVIRAPRPKQRPLAAPASSGPQSVRPAPSPARESTVFDPGGGRQVPTGWSSGTVLFQASAPGAAAGAAPGVHQDALLDAAAGVKYAAANPLLAAAAPLLMLLGQLRLMPVERQAAPLAEHMAEAIETFDRTIAKAGIGEEDGRIAKFALCETADDLVGNLPWPSKDSWLPHSLVAQFFHTQPTGAGFYEALNNVLAKPEAHYDLLELMHACLSLGFEGQYRGMAGERNALERVRRDVYDTLRYFKPRADEDIAPRWQGMAAAIPKPRARLPLWAVAAAAATLVTATFFGLRVLITNEGDATAGELLALNPSTPVTIERASVAAPAEPAQASPPPPSVPDTTQIDRIRAALAKEIADGGLSVGTKGEFIVVEISNQLLFASGQAELKPQFQPIAADIATALDAEPGPIRIVGHTDNVKPKKSSTFKSNFDLSVARATAVQAMMAKDFKDPSRLSVDGKGEDEPIADNGTADGRAKNRRVDVMIPKQETLQTGAAAENGN</sequence>
<dbReference type="InterPro" id="IPR038522">
    <property type="entry name" value="T4/T6SS_DotU_sf"/>
</dbReference>
<feature type="region of interest" description="Disordered" evidence="2">
    <location>
        <begin position="1"/>
        <end position="62"/>
    </location>
</feature>
<keyword evidence="1" id="KW-0472">Membrane</keyword>
<dbReference type="CDD" id="cd07185">
    <property type="entry name" value="OmpA_C-like"/>
    <property type="match status" value="1"/>
</dbReference>
<dbReference type="OrthoDB" id="345640at2"/>
<keyword evidence="5" id="KW-1185">Reference proteome</keyword>
<evidence type="ECO:0000313" key="4">
    <source>
        <dbReference type="EMBL" id="RAZ92483.1"/>
    </source>
</evidence>
<feature type="domain" description="OmpA-like" evidence="3">
    <location>
        <begin position="378"/>
        <end position="499"/>
    </location>
</feature>
<dbReference type="AlphaFoldDB" id="A0A330HVZ8"/>
<dbReference type="InterPro" id="IPR017732">
    <property type="entry name" value="T4/T6SS_DotU"/>
</dbReference>
<comment type="caution">
    <text evidence="4">The sequence shown here is derived from an EMBL/GenBank/DDBJ whole genome shotgun (WGS) entry which is preliminary data.</text>
</comment>
<protein>
    <submittedName>
        <fullName evidence="4">Type VI secretion system protein TssL</fullName>
    </submittedName>
</protein>
<evidence type="ECO:0000259" key="3">
    <source>
        <dbReference type="PROSITE" id="PS51123"/>
    </source>
</evidence>
<dbReference type="NCBIfam" id="TIGR03350">
    <property type="entry name" value="type_VI_ompA"/>
    <property type="match status" value="1"/>
</dbReference>
<dbReference type="Gene3D" id="3.30.1330.60">
    <property type="entry name" value="OmpA-like domain"/>
    <property type="match status" value="1"/>
</dbReference>
<dbReference type="NCBIfam" id="NF038228">
    <property type="entry name" value="IcmH_DotU_IVB"/>
    <property type="match status" value="1"/>
</dbReference>
<feature type="region of interest" description="Disordered" evidence="2">
    <location>
        <begin position="334"/>
        <end position="353"/>
    </location>
</feature>
<dbReference type="InterPro" id="IPR017733">
    <property type="entry name" value="OmpA-like_dom_proteobacteria"/>
</dbReference>
<dbReference type="Pfam" id="PF09850">
    <property type="entry name" value="DotU"/>
    <property type="match status" value="1"/>
</dbReference>
<name>A0A330HVZ8_9HYPH</name>
<feature type="region of interest" description="Disordered" evidence="2">
    <location>
        <begin position="462"/>
        <end position="511"/>
    </location>
</feature>
<evidence type="ECO:0000256" key="1">
    <source>
        <dbReference type="PROSITE-ProRule" id="PRU00473"/>
    </source>
</evidence>
<dbReference type="NCBIfam" id="TIGR03349">
    <property type="entry name" value="IV_VI_DotU"/>
    <property type="match status" value="1"/>
</dbReference>
<feature type="compositionally biased region" description="Basic and acidic residues" evidence="2">
    <location>
        <begin position="462"/>
        <end position="473"/>
    </location>
</feature>
<evidence type="ECO:0000313" key="5">
    <source>
        <dbReference type="Proteomes" id="UP000251558"/>
    </source>
</evidence>